<dbReference type="Gramene" id="Solyc04g064947.1.1">
    <property type="protein sequence ID" value="Solyc04g064947.1.1"/>
    <property type="gene ID" value="Solyc04g064947.1"/>
</dbReference>
<organism evidence="1">
    <name type="scientific">Solanum lycopersicum</name>
    <name type="common">Tomato</name>
    <name type="synonym">Lycopersicon esculentum</name>
    <dbReference type="NCBI Taxonomy" id="4081"/>
    <lineage>
        <taxon>Eukaryota</taxon>
        <taxon>Viridiplantae</taxon>
        <taxon>Streptophyta</taxon>
        <taxon>Embryophyta</taxon>
        <taxon>Tracheophyta</taxon>
        <taxon>Spermatophyta</taxon>
        <taxon>Magnoliopsida</taxon>
        <taxon>eudicotyledons</taxon>
        <taxon>Gunneridae</taxon>
        <taxon>Pentapetalae</taxon>
        <taxon>asterids</taxon>
        <taxon>lamiids</taxon>
        <taxon>Solanales</taxon>
        <taxon>Solanaceae</taxon>
        <taxon>Solanoideae</taxon>
        <taxon>Solaneae</taxon>
        <taxon>Solanum</taxon>
        <taxon>Solanum subgen. Lycopersicon</taxon>
    </lineage>
</organism>
<accession>A0A3Q7G3H8</accession>
<reference evidence="1" key="1">
    <citation type="journal article" date="2012" name="Nature">
        <title>The tomato genome sequence provides insights into fleshy fruit evolution.</title>
        <authorList>
            <consortium name="Tomato Genome Consortium"/>
        </authorList>
    </citation>
    <scope>NUCLEOTIDE SEQUENCE [LARGE SCALE GENOMIC DNA]</scope>
    <source>
        <strain evidence="1">cv. Heinz 1706</strain>
    </source>
</reference>
<dbReference type="EnsemblPlants" id="Solyc04g064947.1.1">
    <property type="protein sequence ID" value="Solyc04g064947.1.1"/>
    <property type="gene ID" value="Solyc04g064947.1"/>
</dbReference>
<sequence>MPNLFVDFFQDLVYASGCPSRPIRPIGKILTSKRPNFSVDVLQDPVYASSWLSRHVRPIWKVKRAPKRAYPSFRRFACAIGNPFWGDPNSEVKNVKLFCGRLSKPYLCIQLALTARVTHLEGLTSPEASTPLISTIFVCYRKPFLGDLDSDVKNSKFFRGRLSRPCLYIWLALKACPTHLEGQTSPEASIPLISTIFVCYSKPFFG</sequence>
<keyword evidence="2" id="KW-1185">Reference proteome</keyword>
<reference evidence="1" key="2">
    <citation type="submission" date="2019-01" db="UniProtKB">
        <authorList>
            <consortium name="EnsemblPlants"/>
        </authorList>
    </citation>
    <scope>IDENTIFICATION</scope>
    <source>
        <strain evidence="1">cv. Heinz 1706</strain>
    </source>
</reference>
<name>A0A3Q7G3H8_SOLLC</name>
<dbReference type="InParanoid" id="A0A3Q7G3H8"/>
<evidence type="ECO:0000313" key="1">
    <source>
        <dbReference type="EnsemblPlants" id="Solyc04g064947.1.1"/>
    </source>
</evidence>
<dbReference type="Proteomes" id="UP000004994">
    <property type="component" value="Chromosome 4"/>
</dbReference>
<proteinExistence type="predicted"/>
<dbReference type="AlphaFoldDB" id="A0A3Q7G3H8"/>
<protein>
    <submittedName>
        <fullName evidence="1">Uncharacterized protein</fullName>
    </submittedName>
</protein>
<evidence type="ECO:0000313" key="2">
    <source>
        <dbReference type="Proteomes" id="UP000004994"/>
    </source>
</evidence>